<evidence type="ECO:0000256" key="2">
    <source>
        <dbReference type="PROSITE-ProRule" id="PRU00023"/>
    </source>
</evidence>
<feature type="compositionally biased region" description="Polar residues" evidence="4">
    <location>
        <begin position="519"/>
        <end position="539"/>
    </location>
</feature>
<dbReference type="EMBL" id="DS566106">
    <property type="status" value="NOT_ANNOTATED_CDS"/>
    <property type="molecule type" value="Genomic_DNA"/>
</dbReference>
<dbReference type="SMART" id="SM00228">
    <property type="entry name" value="PDZ"/>
    <property type="match status" value="2"/>
</dbReference>
<dbReference type="PANTHER" id="PTHR12651">
    <property type="entry name" value="26S PROTEASOME NON-ATPASE REGULATORY SUBUNIT 9"/>
    <property type="match status" value="1"/>
</dbReference>
<feature type="region of interest" description="Disordered" evidence="4">
    <location>
        <begin position="73"/>
        <end position="133"/>
    </location>
</feature>
<dbReference type="GO" id="GO:0070682">
    <property type="term" value="P:proteasome regulatory particle assembly"/>
    <property type="evidence" value="ECO:0000318"/>
    <property type="project" value="GO_Central"/>
</dbReference>
<dbReference type="eggNOG" id="KOG3129">
    <property type="taxonomic scope" value="Eukaryota"/>
</dbReference>
<dbReference type="InterPro" id="IPR036770">
    <property type="entry name" value="Ankyrin_rpt-contain_sf"/>
</dbReference>
<dbReference type="FunFam" id="1.25.40.20:FF:001061">
    <property type="entry name" value="Double zinc ribbon and ankyrin repeat domains 1"/>
    <property type="match status" value="1"/>
</dbReference>
<name>H3H1X0_PHYRM</name>
<feature type="coiled-coil region" evidence="3">
    <location>
        <begin position="144"/>
        <end position="233"/>
    </location>
</feature>
<dbReference type="SUPFAM" id="SSF48403">
    <property type="entry name" value="Ankyrin repeat"/>
    <property type="match status" value="1"/>
</dbReference>
<keyword evidence="1" id="KW-0143">Chaperone</keyword>
<feature type="repeat" description="ANK" evidence="2">
    <location>
        <begin position="887"/>
        <end position="911"/>
    </location>
</feature>
<dbReference type="VEuPathDB" id="FungiDB:KRP22_2097"/>
<dbReference type="Pfam" id="PF12796">
    <property type="entry name" value="Ank_2"/>
    <property type="match status" value="2"/>
</dbReference>
<dbReference type="FunFam" id="2.30.42.10:FF:000107">
    <property type="entry name" value="26S proteasome non-ATPase regulatory subunit 9"/>
    <property type="match status" value="1"/>
</dbReference>
<feature type="domain" description="PDZ" evidence="5">
    <location>
        <begin position="647"/>
        <end position="749"/>
    </location>
</feature>
<organism evidence="6 7">
    <name type="scientific">Phytophthora ramorum</name>
    <name type="common">Sudden oak death agent</name>
    <dbReference type="NCBI Taxonomy" id="164328"/>
    <lineage>
        <taxon>Eukaryota</taxon>
        <taxon>Sar</taxon>
        <taxon>Stramenopiles</taxon>
        <taxon>Oomycota</taxon>
        <taxon>Peronosporomycetes</taxon>
        <taxon>Peronosporales</taxon>
        <taxon>Peronosporaceae</taxon>
        <taxon>Phytophthora</taxon>
    </lineage>
</organism>
<feature type="compositionally biased region" description="Low complexity" evidence="4">
    <location>
        <begin position="8"/>
        <end position="23"/>
    </location>
</feature>
<keyword evidence="7" id="KW-1185">Reference proteome</keyword>
<dbReference type="PROSITE" id="PS50297">
    <property type="entry name" value="ANK_REP_REGION"/>
    <property type="match status" value="2"/>
</dbReference>
<evidence type="ECO:0000313" key="7">
    <source>
        <dbReference type="Proteomes" id="UP000005238"/>
    </source>
</evidence>
<feature type="region of interest" description="Disordered" evidence="4">
    <location>
        <begin position="479"/>
        <end position="539"/>
    </location>
</feature>
<evidence type="ECO:0000313" key="6">
    <source>
        <dbReference type="EnsemblProtists" id="Phyra84313"/>
    </source>
</evidence>
<feature type="region of interest" description="Disordered" evidence="4">
    <location>
        <begin position="279"/>
        <end position="392"/>
    </location>
</feature>
<dbReference type="AlphaFoldDB" id="H3H1X0"/>
<dbReference type="GO" id="GO:0005737">
    <property type="term" value="C:cytoplasm"/>
    <property type="evidence" value="ECO:0000318"/>
    <property type="project" value="GO_Central"/>
</dbReference>
<dbReference type="InterPro" id="IPR036034">
    <property type="entry name" value="PDZ_sf"/>
</dbReference>
<dbReference type="STRING" id="164328.H3H1X0"/>
<dbReference type="PROSITE" id="PS50088">
    <property type="entry name" value="ANK_REPEAT"/>
    <property type="match status" value="2"/>
</dbReference>
<dbReference type="SUPFAM" id="SSF50156">
    <property type="entry name" value="PDZ domain-like"/>
    <property type="match status" value="2"/>
</dbReference>
<dbReference type="OMA" id="SACEECY"/>
<dbReference type="EnsemblProtists" id="Phyra84313">
    <property type="protein sequence ID" value="Phyra84313"/>
    <property type="gene ID" value="Phyra84313"/>
</dbReference>
<evidence type="ECO:0000259" key="5">
    <source>
        <dbReference type="SMART" id="SM00228"/>
    </source>
</evidence>
<evidence type="ECO:0000256" key="3">
    <source>
        <dbReference type="SAM" id="Coils"/>
    </source>
</evidence>
<dbReference type="Gene3D" id="2.30.42.10">
    <property type="match status" value="1"/>
</dbReference>
<reference evidence="7" key="1">
    <citation type="journal article" date="2006" name="Science">
        <title>Phytophthora genome sequences uncover evolutionary origins and mechanisms of pathogenesis.</title>
        <authorList>
            <person name="Tyler B.M."/>
            <person name="Tripathy S."/>
            <person name="Zhang X."/>
            <person name="Dehal P."/>
            <person name="Jiang R.H."/>
            <person name="Aerts A."/>
            <person name="Arredondo F.D."/>
            <person name="Baxter L."/>
            <person name="Bensasson D."/>
            <person name="Beynon J.L."/>
            <person name="Chapman J."/>
            <person name="Damasceno C.M."/>
            <person name="Dorrance A.E."/>
            <person name="Dou D."/>
            <person name="Dickerman A.W."/>
            <person name="Dubchak I.L."/>
            <person name="Garbelotto M."/>
            <person name="Gijzen M."/>
            <person name="Gordon S.G."/>
            <person name="Govers F."/>
            <person name="Grunwald N.J."/>
            <person name="Huang W."/>
            <person name="Ivors K.L."/>
            <person name="Jones R.W."/>
            <person name="Kamoun S."/>
            <person name="Krampis K."/>
            <person name="Lamour K.H."/>
            <person name="Lee M.K."/>
            <person name="McDonald W.H."/>
            <person name="Medina M."/>
            <person name="Meijer H.J."/>
            <person name="Nordberg E.K."/>
            <person name="Maclean D.J."/>
            <person name="Ospina-Giraldo M.D."/>
            <person name="Morris P.F."/>
            <person name="Phuntumart V."/>
            <person name="Putnam N.H."/>
            <person name="Rash S."/>
            <person name="Rose J.K."/>
            <person name="Sakihama Y."/>
            <person name="Salamov A.A."/>
            <person name="Savidor A."/>
            <person name="Scheuring C.F."/>
            <person name="Smith B.M."/>
            <person name="Sobral B.W."/>
            <person name="Terry A."/>
            <person name="Torto-Alalibo T.A."/>
            <person name="Win J."/>
            <person name="Xu Z."/>
            <person name="Zhang H."/>
            <person name="Grigoriev I.V."/>
            <person name="Rokhsar D.S."/>
            <person name="Boore J.L."/>
        </authorList>
    </citation>
    <scope>NUCLEOTIDE SEQUENCE [LARGE SCALE GENOMIC DNA]</scope>
    <source>
        <strain evidence="7">Pr102</strain>
    </source>
</reference>
<dbReference type="InterPro" id="IPR001478">
    <property type="entry name" value="PDZ"/>
</dbReference>
<reference evidence="6" key="2">
    <citation type="submission" date="2015-06" db="UniProtKB">
        <authorList>
            <consortium name="EnsemblProtists"/>
        </authorList>
    </citation>
    <scope>IDENTIFICATION</scope>
    <source>
        <strain evidence="6">Pr102</strain>
    </source>
</reference>
<evidence type="ECO:0000256" key="1">
    <source>
        <dbReference type="ARBA" id="ARBA00023186"/>
    </source>
</evidence>
<feature type="compositionally biased region" description="Basic and acidic residues" evidence="4">
    <location>
        <begin position="340"/>
        <end position="354"/>
    </location>
</feature>
<sequence>MASRRVFPLSVEASASSSSVNRSHPPPPKSPVHRTPTGNGSVNDAARPPTGGSVGYVGFDRLMMMRQVNAAAAPPATTSMANAGDEASAAVNHRQRMAAEQQRRLESALMAKEDYSGTVEGQERLQRQEERSRMKEEELLAIRLVEAEKQAARALQREKELEEEKRVKDQYLAKIRAQREQQEKEAKEKEAARKVEMERKMKALKEAADAKARAEFAEKQHALEEEARLAREKHQIEVDSAQMQVEDVLGHAMQQEAIAERERQLQIAAEQEEWRLFQQREQEKQREATQLRRAAMAQQYEQDKQRRIQIHKLQKERAAQQVERREMLSRQRQPQNAVAKLEDKSTPVTTKEEAPIGSDAPKQHVELSPSTAEGHHNDEKTPEVKPTEENLDLNGKLCAESCESVVDAQATELISIGADQGESAISAAEELQLLEDPIPVAEKEVSNEKTEDESAQVECEKLPVSTECSEVARPCEDASNAERIDEVTSKLDRNNSKDHRFEGNESNENKNGEDFDTVPSHTDTANEPSVEISTASSVQHEQKEAIRPVWSISAAREKGFVPFAQVLSVVANSPAMQASLQSGDLLVEFGGIVSSTPKCLMAMAEYVQKHVNKGFPVILLRPAQPTPETHFEELRVSLCPRKWKGKGLLGCQLSPFKWPDEKEVPKPISDSEVSDTVTENSSEGASALVIYDIVSGSIADQAGLVNGDILAGCDHMESINVATLTAVVEHIQAARSACSSVDLEINRWIAEDQCYRSLHIVLSLTADSEPLGFALTSFAEYYNYYPSTEAAVSACEECYYTCLTTALHAAALSGHVSCLQALLTSLQNGDGGGYSATDYLDWRDEDGRTPLFYACYAGQLECVRYLVKTMQTVLHDQPVVNTGVDLYGDTVLHAATSSGDAAVIALLLGSGCVKVDDRNHMRLTCAHVAPNVQTLVFLGEQWEADLLATDSEERMPLAYACLRNDVDSIKYLCSKHPDFVDYADVRGNTPLHVAAWLGLQKASEVLIHFLPSIALYITNEDGQNAADLARSSGMEAVANFLDSVLAAADSNVS</sequence>
<keyword evidence="3" id="KW-0175">Coiled coil</keyword>
<feature type="compositionally biased region" description="Basic and acidic residues" evidence="4">
    <location>
        <begin position="479"/>
        <end position="513"/>
    </location>
</feature>
<dbReference type="InterPro" id="IPR002110">
    <property type="entry name" value="Ankyrin_rpt"/>
</dbReference>
<feature type="domain" description="PDZ" evidence="5">
    <location>
        <begin position="548"/>
        <end position="623"/>
    </location>
</feature>
<dbReference type="VEuPathDB" id="FungiDB:KRP23_4680"/>
<feature type="compositionally biased region" description="Basic and acidic residues" evidence="4">
    <location>
        <begin position="279"/>
        <end position="290"/>
    </location>
</feature>
<dbReference type="GO" id="GO:0005634">
    <property type="term" value="C:nucleus"/>
    <property type="evidence" value="ECO:0000318"/>
    <property type="project" value="GO_Central"/>
</dbReference>
<proteinExistence type="predicted"/>
<keyword evidence="2" id="KW-0040">ANK repeat</keyword>
<dbReference type="Proteomes" id="UP000005238">
    <property type="component" value="Unassembled WGS sequence"/>
</dbReference>
<dbReference type="SMART" id="SM00248">
    <property type="entry name" value="ANK"/>
    <property type="match status" value="5"/>
</dbReference>
<accession>H3H1X0</accession>
<protein>
    <recommendedName>
        <fullName evidence="5">PDZ domain-containing protein</fullName>
    </recommendedName>
</protein>
<feature type="repeat" description="ANK" evidence="2">
    <location>
        <begin position="846"/>
        <end position="868"/>
    </location>
</feature>
<dbReference type="PANTHER" id="PTHR12651:SF1">
    <property type="entry name" value="26S PROTEASOME NON-ATPASE REGULATORY SUBUNIT 9"/>
    <property type="match status" value="1"/>
</dbReference>
<feature type="compositionally biased region" description="Basic and acidic residues" evidence="4">
    <location>
        <begin position="313"/>
        <end position="329"/>
    </location>
</feature>
<dbReference type="InterPro" id="IPR035269">
    <property type="entry name" value="PSMD9"/>
</dbReference>
<dbReference type="Gene3D" id="1.25.40.20">
    <property type="entry name" value="Ankyrin repeat-containing domain"/>
    <property type="match status" value="2"/>
</dbReference>
<feature type="compositionally biased region" description="Basic and acidic residues" evidence="4">
    <location>
        <begin position="101"/>
        <end position="133"/>
    </location>
</feature>
<feature type="region of interest" description="Disordered" evidence="4">
    <location>
        <begin position="1"/>
        <end position="53"/>
    </location>
</feature>
<dbReference type="InParanoid" id="H3H1X0"/>
<dbReference type="HOGENOM" id="CLU_002776_0_0_1"/>
<evidence type="ECO:0000256" key="4">
    <source>
        <dbReference type="SAM" id="MobiDB-lite"/>
    </source>
</evidence>
<feature type="compositionally biased region" description="Basic and acidic residues" evidence="4">
    <location>
        <begin position="373"/>
        <end position="388"/>
    </location>
</feature>
<feature type="compositionally biased region" description="Low complexity" evidence="4">
    <location>
        <begin position="73"/>
        <end position="83"/>
    </location>
</feature>
<dbReference type="eggNOG" id="KOG0504">
    <property type="taxonomic scope" value="Eukaryota"/>
</dbReference>